<feature type="domain" description="Sushi" evidence="6">
    <location>
        <begin position="86"/>
        <end position="146"/>
    </location>
</feature>
<feature type="disulfide bond" evidence="4">
    <location>
        <begin position="1046"/>
        <end position="1089"/>
    </location>
</feature>
<dbReference type="RefSeq" id="XP_054837621.1">
    <property type="nucleotide sequence ID" value="XM_054981646.1"/>
</dbReference>
<dbReference type="KEGG" id="emc:129331226"/>
<keyword evidence="3 4" id="KW-1015">Disulfide bond</keyword>
<feature type="disulfide bond" evidence="4">
    <location>
        <begin position="182"/>
        <end position="209"/>
    </location>
</feature>
<dbReference type="InterPro" id="IPR035976">
    <property type="entry name" value="Sushi/SCR/CCP_sf"/>
</dbReference>
<evidence type="ECO:0000313" key="8">
    <source>
        <dbReference type="RefSeq" id="XP_054837621.1"/>
    </source>
</evidence>
<dbReference type="PANTHER" id="PTHR45785">
    <property type="entry name" value="COMPLEMENT FACTOR H-RELATED"/>
    <property type="match status" value="1"/>
</dbReference>
<dbReference type="GO" id="GO:0001851">
    <property type="term" value="F:complement component C3b binding"/>
    <property type="evidence" value="ECO:0007669"/>
    <property type="project" value="TreeGrafter"/>
</dbReference>
<feature type="disulfide bond" evidence="4">
    <location>
        <begin position="641"/>
        <end position="684"/>
    </location>
</feature>
<keyword evidence="7" id="KW-1185">Reference proteome</keyword>
<dbReference type="GeneID" id="129331226"/>
<feature type="domain" description="Sushi" evidence="6">
    <location>
        <begin position="458"/>
        <end position="517"/>
    </location>
</feature>
<feature type="domain" description="Sushi" evidence="6">
    <location>
        <begin position="269"/>
        <end position="326"/>
    </location>
</feature>
<evidence type="ECO:0000256" key="3">
    <source>
        <dbReference type="ARBA" id="ARBA00023157"/>
    </source>
</evidence>
<feature type="domain" description="Sushi" evidence="6">
    <location>
        <begin position="867"/>
        <end position="925"/>
    </location>
</feature>
<evidence type="ECO:0000256" key="5">
    <source>
        <dbReference type="SAM" id="SignalP"/>
    </source>
</evidence>
<feature type="disulfide bond" evidence="4">
    <location>
        <begin position="702"/>
        <end position="745"/>
    </location>
</feature>
<feature type="disulfide bond" evidence="4">
    <location>
        <begin position="928"/>
        <end position="971"/>
    </location>
</feature>
<dbReference type="PROSITE" id="PS50923">
    <property type="entry name" value="SUSHI"/>
    <property type="match status" value="16"/>
</dbReference>
<dbReference type="Pfam" id="PF00084">
    <property type="entry name" value="Sushi"/>
    <property type="match status" value="18"/>
</dbReference>
<feature type="signal peptide" evidence="5">
    <location>
        <begin position="1"/>
        <end position="20"/>
    </location>
</feature>
<dbReference type="PANTHER" id="PTHR45785:SF7">
    <property type="entry name" value="COMPLEMENT FACTOR H"/>
    <property type="match status" value="1"/>
</dbReference>
<dbReference type="AlphaFoldDB" id="A0AA97JHM1"/>
<feature type="disulfide bond" evidence="4">
    <location>
        <begin position="987"/>
        <end position="1030"/>
    </location>
</feature>
<dbReference type="Proteomes" id="UP001190640">
    <property type="component" value="Chromosome 5"/>
</dbReference>
<dbReference type="Gene3D" id="2.10.70.10">
    <property type="entry name" value="Complement Module, domain 1"/>
    <property type="match status" value="20"/>
</dbReference>
<feature type="domain" description="Sushi" evidence="6">
    <location>
        <begin position="395"/>
        <end position="454"/>
    </location>
</feature>
<feature type="domain" description="Sushi" evidence="6">
    <location>
        <begin position="1044"/>
        <end position="1102"/>
    </location>
</feature>
<feature type="disulfide bond" evidence="4">
    <location>
        <begin position="117"/>
        <end position="144"/>
    </location>
</feature>
<dbReference type="FunFam" id="2.10.70.10:FF:000060">
    <property type="entry name" value="Complement inhibitory factor H"/>
    <property type="match status" value="1"/>
</dbReference>
<dbReference type="GO" id="GO:0005615">
    <property type="term" value="C:extracellular space"/>
    <property type="evidence" value="ECO:0007669"/>
    <property type="project" value="TreeGrafter"/>
</dbReference>
<dbReference type="SUPFAM" id="SSF57535">
    <property type="entry name" value="Complement control module/SCR domain"/>
    <property type="match status" value="19"/>
</dbReference>
<feature type="domain" description="Sushi" evidence="6">
    <location>
        <begin position="926"/>
        <end position="984"/>
    </location>
</feature>
<feature type="domain" description="Sushi" evidence="6">
    <location>
        <begin position="572"/>
        <end position="634"/>
    </location>
</feature>
<dbReference type="SMART" id="SM00032">
    <property type="entry name" value="CCP"/>
    <property type="match status" value="19"/>
</dbReference>
<feature type="domain" description="Sushi" evidence="6">
    <location>
        <begin position="639"/>
        <end position="697"/>
    </location>
</feature>
<name>A0AA97JHM1_EUBMA</name>
<protein>
    <submittedName>
        <fullName evidence="8">Complement factor H isoform X1</fullName>
    </submittedName>
</protein>
<feature type="domain" description="Sushi" evidence="6">
    <location>
        <begin position="985"/>
        <end position="1043"/>
    </location>
</feature>
<dbReference type="InterPro" id="IPR000436">
    <property type="entry name" value="Sushi_SCR_CCP_dom"/>
</dbReference>
<evidence type="ECO:0000256" key="2">
    <source>
        <dbReference type="ARBA" id="ARBA00022729"/>
    </source>
</evidence>
<organism evidence="7 8">
    <name type="scientific">Eublepharis macularius</name>
    <name type="common">Leopard gecko</name>
    <name type="synonym">Cyrtodactylus macularius</name>
    <dbReference type="NCBI Taxonomy" id="481883"/>
    <lineage>
        <taxon>Eukaryota</taxon>
        <taxon>Metazoa</taxon>
        <taxon>Chordata</taxon>
        <taxon>Craniata</taxon>
        <taxon>Vertebrata</taxon>
        <taxon>Euteleostomi</taxon>
        <taxon>Lepidosauria</taxon>
        <taxon>Squamata</taxon>
        <taxon>Bifurcata</taxon>
        <taxon>Gekkota</taxon>
        <taxon>Eublepharidae</taxon>
        <taxon>Eublepharinae</taxon>
        <taxon>Eublepharis</taxon>
    </lineage>
</organism>
<keyword evidence="2 5" id="KW-0732">Signal</keyword>
<reference evidence="8" key="1">
    <citation type="submission" date="2025-08" db="UniProtKB">
        <authorList>
            <consortium name="RefSeq"/>
        </authorList>
    </citation>
    <scope>IDENTIFICATION</scope>
    <source>
        <tissue evidence="8">Blood</tissue>
    </source>
</reference>
<sequence length="1227" mass="138522">MTFQMLGYTVLFLLWVCCTAQNDDCGPPPRRNNEELAELSVKQSYSHGEIVQYNCRPGYIKLGRIKVRCNNGNWDPVPPRVECQKRPCGHPGDIQFGSFELVRGDEFVFGVRVEYKCDPGYQMLSQTNYRDCRADGWSNDVPHCEVKKCFPVTPPENGRIVMSGIHSLDQEFMFGQAVRFECNAKFKIVGSKQIVCADAGQWHPGVPTCEEIICESGNIVHGYITSLKDIYKEGDELQFSCHNGYKPIDRSVAVCSENGWSTRLECTEIVCSRPEVNNGRVNPHQEQYSHEQPIQIECDNGYKPERQGTTSKCTKDGWIPQPRCVSKLCDYPETENIEVYGVPENYKDHYFPKRERATIYFQCINGFLSANKQAQQWQRSTCTKSGWDPEPKCFKQCDHTISFPHVKFIHGHWSKFIEGDDISFSCETGYYPEQQEAKAKCTKNGWSPTPRCITREIPTCQRDSLPNGFFTDQKDQFALNERTRYSCRIGFTTPEGHEEGETQCRREGWTPKPECVQTCQKPTEENVIISMNKPVFFLKENLHYKCKVGYETTKKTLDDNSTCTVNGWSPSPQCLPIHCEGLILDNGTVQPRKDQYLYSDVVRFSCHSGHKRVGPVSAQCYHFGWSPPPPICKAPGEVNSCQPPSNITDGRIITDFQEEYPHGQQVEYECNLKYAMTGSKKIECVDGQWTSLPSCTVEKRTCGPLPSIQNGHAVSRNKNRYFHGDTVRYECDEAFAVVGTNPAKCLHGKWDLPSCADGCATPKIPKNTNSGPLKSRYNYNEVVSYSCDSSQHKTKCIRGTWSPKPDCRELCPPPPHVPNAAEIIEVRNYENGEKMQFTCKKHFLLEGPEEISCEDGKWETPPRCIDASCGDPPPIANGGVVNGTQGKYLPEKRVEYRCNEGFGISRIKFSTCRNRVWSQTPSCKEKPCGPPPQVFDASLTMAEKKTYQPGEIVHYVCHPGFATDGPLNVTCRKGQWTKPPKCEDATCEEPPTVSNAAIISERSTVYMPGHRVQYRCSAGFEMSGSDSITCGIKVWSEPPTCEDVTCPPPSEIAHRKIVGQPKERYMPSDTVRFQCIQGRSLFGPAVATCFNMQWTELPRCIDAGGNCGRPPSVQNGDVLNPLQAQYAPGTTLQYKCQFLYLMNGTSQVHCRNGHWTEAPTCIEACTISEEDMAQNNIQLKWTNDKKLYSESGDAVEFICKWHYRKDPSSPPFRTQCIEGKVTYPRCI</sequence>
<feature type="domain" description="Sushi" evidence="6">
    <location>
        <begin position="147"/>
        <end position="211"/>
    </location>
</feature>
<keyword evidence="1 4" id="KW-0768">Sushi</keyword>
<evidence type="ECO:0000256" key="1">
    <source>
        <dbReference type="ARBA" id="ARBA00022659"/>
    </source>
</evidence>
<gene>
    <name evidence="8" type="primary">CFH</name>
</gene>
<dbReference type="CTD" id="3075"/>
<comment type="caution">
    <text evidence="4">Lacks conserved residue(s) required for the propagation of feature annotation.</text>
</comment>
<evidence type="ECO:0000256" key="4">
    <source>
        <dbReference type="PROSITE-ProRule" id="PRU00302"/>
    </source>
</evidence>
<feature type="domain" description="Sushi" evidence="6">
    <location>
        <begin position="1105"/>
        <end position="1163"/>
    </location>
</feature>
<feature type="domain" description="Sushi" evidence="6">
    <location>
        <begin position="809"/>
        <end position="866"/>
    </location>
</feature>
<proteinExistence type="predicted"/>
<feature type="disulfide bond" evidence="4">
    <location>
        <begin position="1107"/>
        <end position="1150"/>
    </location>
</feature>
<feature type="disulfide bond" evidence="4">
    <location>
        <begin position="869"/>
        <end position="912"/>
    </location>
</feature>
<dbReference type="CDD" id="cd00033">
    <property type="entry name" value="CCP"/>
    <property type="match status" value="15"/>
</dbReference>
<dbReference type="GO" id="GO:0006956">
    <property type="term" value="P:complement activation"/>
    <property type="evidence" value="ECO:0007669"/>
    <property type="project" value="TreeGrafter"/>
</dbReference>
<feature type="domain" description="Sushi" evidence="6">
    <location>
        <begin position="212"/>
        <end position="268"/>
    </location>
</feature>
<dbReference type="InterPro" id="IPR051503">
    <property type="entry name" value="ComplSys_Reg/VirEntry_Med"/>
</dbReference>
<evidence type="ECO:0000313" key="7">
    <source>
        <dbReference type="Proteomes" id="UP001190640"/>
    </source>
</evidence>
<feature type="chain" id="PRO_5041653885" evidence="5">
    <location>
        <begin position="21"/>
        <end position="1227"/>
    </location>
</feature>
<feature type="domain" description="Sushi" evidence="6">
    <location>
        <begin position="23"/>
        <end position="85"/>
    </location>
</feature>
<evidence type="ECO:0000259" key="6">
    <source>
        <dbReference type="PROSITE" id="PS50923"/>
    </source>
</evidence>
<feature type="domain" description="Sushi" evidence="6">
    <location>
        <begin position="700"/>
        <end position="757"/>
    </location>
</feature>
<accession>A0AA97JHM1</accession>